<keyword evidence="1" id="KW-1133">Transmembrane helix</keyword>
<protein>
    <submittedName>
        <fullName evidence="2">Uncharacterized protein</fullName>
    </submittedName>
</protein>
<dbReference type="EMBL" id="BAAAOB010000003">
    <property type="protein sequence ID" value="GAA1793845.1"/>
    <property type="molecule type" value="Genomic_DNA"/>
</dbReference>
<evidence type="ECO:0000256" key="1">
    <source>
        <dbReference type="SAM" id="Phobius"/>
    </source>
</evidence>
<proteinExistence type="predicted"/>
<feature type="transmembrane region" description="Helical" evidence="1">
    <location>
        <begin position="16"/>
        <end position="36"/>
    </location>
</feature>
<evidence type="ECO:0000313" key="3">
    <source>
        <dbReference type="Proteomes" id="UP001500851"/>
    </source>
</evidence>
<feature type="transmembrane region" description="Helical" evidence="1">
    <location>
        <begin position="164"/>
        <end position="193"/>
    </location>
</feature>
<gene>
    <name evidence="2" type="ORF">GCM10009768_23450</name>
</gene>
<organism evidence="2 3">
    <name type="scientific">Leucobacter iarius</name>
    <dbReference type="NCBI Taxonomy" id="333963"/>
    <lineage>
        <taxon>Bacteria</taxon>
        <taxon>Bacillati</taxon>
        <taxon>Actinomycetota</taxon>
        <taxon>Actinomycetes</taxon>
        <taxon>Micrococcales</taxon>
        <taxon>Microbacteriaceae</taxon>
        <taxon>Leucobacter</taxon>
    </lineage>
</organism>
<name>A0ABN2LMI5_9MICO</name>
<evidence type="ECO:0000313" key="2">
    <source>
        <dbReference type="EMBL" id="GAA1793845.1"/>
    </source>
</evidence>
<reference evidence="2 3" key="1">
    <citation type="journal article" date="2019" name="Int. J. Syst. Evol. Microbiol.">
        <title>The Global Catalogue of Microorganisms (GCM) 10K type strain sequencing project: providing services to taxonomists for standard genome sequencing and annotation.</title>
        <authorList>
            <consortium name="The Broad Institute Genomics Platform"/>
            <consortium name="The Broad Institute Genome Sequencing Center for Infectious Disease"/>
            <person name="Wu L."/>
            <person name="Ma J."/>
        </authorList>
    </citation>
    <scope>NUCLEOTIDE SEQUENCE [LARGE SCALE GENOMIC DNA]</scope>
    <source>
        <strain evidence="2 3">JCM 14736</strain>
    </source>
</reference>
<dbReference type="Proteomes" id="UP001500851">
    <property type="component" value="Unassembled WGS sequence"/>
</dbReference>
<keyword evidence="1" id="KW-0472">Membrane</keyword>
<keyword evidence="3" id="KW-1185">Reference proteome</keyword>
<keyword evidence="1" id="KW-0812">Transmembrane</keyword>
<dbReference type="RefSeq" id="WP_344032436.1">
    <property type="nucleotide sequence ID" value="NZ_BAAAOB010000003.1"/>
</dbReference>
<comment type="caution">
    <text evidence="2">The sequence shown here is derived from an EMBL/GenBank/DDBJ whole genome shotgun (WGS) entry which is preliminary data.</text>
</comment>
<accession>A0ABN2LMI5</accession>
<sequence length="199" mass="21035">MRASTARSDRLNPRRMLPIAAISAIIGTLVWLLWVLPISGSVRDAHPRALGEPIAVTLESGERAGIWTDSAAAALETLECAATDERGRELDLRRAPALSWDDALWWATPRTGFEQVRAFTAPNAGAVDVRCVDRMGVYDGGFLIAGDSFGSGSIGLGRTGGNDFAVGTILVFCAVVCPLLAAFLIVLSAIGAVTRRAGR</sequence>